<evidence type="ECO:0000259" key="6">
    <source>
        <dbReference type="Pfam" id="PF02706"/>
    </source>
</evidence>
<organism evidence="7 8">
    <name type="scientific">Piscinibacter sakaiensis</name>
    <name type="common">Ideonella sakaiensis</name>
    <dbReference type="NCBI Taxonomy" id="1547922"/>
    <lineage>
        <taxon>Bacteria</taxon>
        <taxon>Pseudomonadati</taxon>
        <taxon>Pseudomonadota</taxon>
        <taxon>Betaproteobacteria</taxon>
        <taxon>Burkholderiales</taxon>
        <taxon>Sphaerotilaceae</taxon>
        <taxon>Piscinibacter</taxon>
    </lineage>
</organism>
<dbReference type="Pfam" id="PF02706">
    <property type="entry name" value="Wzz"/>
    <property type="match status" value="1"/>
</dbReference>
<dbReference type="Proteomes" id="UP000037660">
    <property type="component" value="Unassembled WGS sequence"/>
</dbReference>
<feature type="domain" description="Polysaccharide chain length determinant N-terminal" evidence="6">
    <location>
        <begin position="23"/>
        <end position="112"/>
    </location>
</feature>
<protein>
    <submittedName>
        <fullName evidence="7">Tyrosine-protein kinase Wzc</fullName>
        <ecNumber evidence="7">2.7.10.2</ecNumber>
    </submittedName>
</protein>
<keyword evidence="2" id="KW-1003">Cell membrane</keyword>
<evidence type="ECO:0000256" key="1">
    <source>
        <dbReference type="ARBA" id="ARBA00004651"/>
    </source>
</evidence>
<dbReference type="AlphaFoldDB" id="A0A0K8P1L2"/>
<reference evidence="8" key="1">
    <citation type="submission" date="2015-07" db="EMBL/GenBank/DDBJ databases">
        <title>Discovery of a poly(ethylene terephthalate assimilation.</title>
        <authorList>
            <person name="Yoshida S."/>
            <person name="Hiraga K."/>
            <person name="Takehana T."/>
            <person name="Taniguchi I."/>
            <person name="Yamaji H."/>
            <person name="Maeda Y."/>
            <person name="Toyohara K."/>
            <person name="Miyamoto K."/>
            <person name="Kimura Y."/>
            <person name="Oda K."/>
        </authorList>
    </citation>
    <scope>NUCLEOTIDE SEQUENCE [LARGE SCALE GENOMIC DNA]</scope>
    <source>
        <strain evidence="8">NBRC 110686 / TISTR 2288 / 201-F6</strain>
    </source>
</reference>
<evidence type="ECO:0000256" key="3">
    <source>
        <dbReference type="ARBA" id="ARBA00022692"/>
    </source>
</evidence>
<sequence>MTSPASPADVAQDDFDDGPQVGLVDVFTWLGERKGLVAATTALGAAVALAAAFLIPPTYTARTTLLPPGSQQQSGSAAALASLGALGGIAGLSAKTPDELYVALLRSDSVLRALDQRYKLQERYDASSYERLRKKINKHIAVASEKRSGVITVEVEDRDPAFAAELANAHAAEIRKVLDRLAVSEAQQRRVFFEGQLTATKERLVKAEQDLRKVQERSGVIVLDKQAEALIGGAAQLRAIIAEREVQLKVLRTAATEQNPDVVRMNSELAALRAELQRLEAARPARGDAAREETSALDLPVGRLPEAALEYIRARREMKLQETLLENMLRQYEIAKLDEAKEGQVLQQIDAAVPPDSRSFPPRGLVVIGGTLAGLLLGALWVVVGRYGQAVRAEDPRSDAAWRDMLRAWRLRG</sequence>
<accession>A0A0K8P1L2</accession>
<dbReference type="EMBL" id="BBYR01000030">
    <property type="protein sequence ID" value="GAP36060.1"/>
    <property type="molecule type" value="Genomic_DNA"/>
</dbReference>
<name>A0A0K8P1L2_PISS1</name>
<keyword evidence="7" id="KW-0808">Transferase</keyword>
<gene>
    <name evidence="7" type="ORF">ISF6_1900</name>
</gene>
<keyword evidence="7" id="KW-0418">Kinase</keyword>
<dbReference type="InterPro" id="IPR050445">
    <property type="entry name" value="Bact_polysacc_biosynth/exp"/>
</dbReference>
<comment type="subcellular location">
    <subcellularLocation>
        <location evidence="1">Cell membrane</location>
        <topology evidence="1">Multi-pass membrane protein</topology>
    </subcellularLocation>
</comment>
<dbReference type="STRING" id="1547922.ISF6_1900"/>
<dbReference type="PANTHER" id="PTHR32309">
    <property type="entry name" value="TYROSINE-PROTEIN KINASE"/>
    <property type="match status" value="1"/>
</dbReference>
<evidence type="ECO:0000313" key="7">
    <source>
        <dbReference type="EMBL" id="GAP36060.1"/>
    </source>
</evidence>
<dbReference type="GO" id="GO:0005886">
    <property type="term" value="C:plasma membrane"/>
    <property type="evidence" value="ECO:0007669"/>
    <property type="project" value="UniProtKB-SubCell"/>
</dbReference>
<dbReference type="PANTHER" id="PTHR32309:SF13">
    <property type="entry name" value="FERRIC ENTEROBACTIN TRANSPORT PROTEIN FEPE"/>
    <property type="match status" value="1"/>
</dbReference>
<dbReference type="GO" id="GO:0004715">
    <property type="term" value="F:non-membrane spanning protein tyrosine kinase activity"/>
    <property type="evidence" value="ECO:0007669"/>
    <property type="project" value="UniProtKB-EC"/>
</dbReference>
<proteinExistence type="predicted"/>
<keyword evidence="8" id="KW-1185">Reference proteome</keyword>
<evidence type="ECO:0000256" key="2">
    <source>
        <dbReference type="ARBA" id="ARBA00022475"/>
    </source>
</evidence>
<dbReference type="EC" id="2.7.10.2" evidence="7"/>
<keyword evidence="3" id="KW-0812">Transmembrane</keyword>
<keyword evidence="4" id="KW-1133">Transmembrane helix</keyword>
<evidence type="ECO:0000313" key="8">
    <source>
        <dbReference type="Proteomes" id="UP000037660"/>
    </source>
</evidence>
<dbReference type="RefSeq" id="WP_054020066.1">
    <property type="nucleotide sequence ID" value="NZ_BBYR01000030.1"/>
</dbReference>
<reference evidence="7 8" key="2">
    <citation type="journal article" date="2016" name="Science">
        <title>A bacterium that degrades and assimilates poly(ethylene terephthalate).</title>
        <authorList>
            <person name="Yoshida S."/>
            <person name="Hiraga K."/>
            <person name="Takehana T."/>
            <person name="Taniguchi I."/>
            <person name="Yamaji H."/>
            <person name="Maeda Y."/>
            <person name="Toyohara K."/>
            <person name="Miyamoto K."/>
            <person name="Kimura Y."/>
            <person name="Oda K."/>
        </authorList>
    </citation>
    <scope>NUCLEOTIDE SEQUENCE [LARGE SCALE GENOMIC DNA]</scope>
    <source>
        <strain evidence="8">NBRC 110686 / TISTR 2288 / 201-F6</strain>
    </source>
</reference>
<dbReference type="OrthoDB" id="8884120at2"/>
<dbReference type="InterPro" id="IPR003856">
    <property type="entry name" value="LPS_length_determ_N"/>
</dbReference>
<evidence type="ECO:0000256" key="4">
    <source>
        <dbReference type="ARBA" id="ARBA00022989"/>
    </source>
</evidence>
<evidence type="ECO:0000256" key="5">
    <source>
        <dbReference type="ARBA" id="ARBA00023136"/>
    </source>
</evidence>
<comment type="caution">
    <text evidence="7">The sequence shown here is derived from an EMBL/GenBank/DDBJ whole genome shotgun (WGS) entry which is preliminary data.</text>
</comment>
<keyword evidence="5" id="KW-0472">Membrane</keyword>